<reference evidence="2 3" key="1">
    <citation type="submission" date="2019-05" db="EMBL/GenBank/DDBJ databases">
        <title>Another draft genome of Portunus trituberculatus and its Hox gene families provides insights of decapod evolution.</title>
        <authorList>
            <person name="Jeong J.-H."/>
            <person name="Song I."/>
            <person name="Kim S."/>
            <person name="Choi T."/>
            <person name="Kim D."/>
            <person name="Ryu S."/>
            <person name="Kim W."/>
        </authorList>
    </citation>
    <scope>NUCLEOTIDE SEQUENCE [LARGE SCALE GENOMIC DNA]</scope>
    <source>
        <tissue evidence="2">Muscle</tissue>
    </source>
</reference>
<evidence type="ECO:0000256" key="1">
    <source>
        <dbReference type="SAM" id="MobiDB-lite"/>
    </source>
</evidence>
<proteinExistence type="predicted"/>
<dbReference type="EMBL" id="VSRR010000826">
    <property type="protein sequence ID" value="MPC20028.1"/>
    <property type="molecule type" value="Genomic_DNA"/>
</dbReference>
<keyword evidence="3" id="KW-1185">Reference proteome</keyword>
<name>A0A5B7DFD8_PORTR</name>
<dbReference type="Proteomes" id="UP000324222">
    <property type="component" value="Unassembled WGS sequence"/>
</dbReference>
<feature type="region of interest" description="Disordered" evidence="1">
    <location>
        <begin position="151"/>
        <end position="183"/>
    </location>
</feature>
<dbReference type="AlphaFoldDB" id="A0A5B7DFD8"/>
<gene>
    <name evidence="2" type="ORF">E2C01_012958</name>
</gene>
<evidence type="ECO:0000313" key="3">
    <source>
        <dbReference type="Proteomes" id="UP000324222"/>
    </source>
</evidence>
<accession>A0A5B7DFD8</accession>
<protein>
    <submittedName>
        <fullName evidence="2">Uncharacterized protein</fullName>
    </submittedName>
</protein>
<organism evidence="2 3">
    <name type="scientific">Portunus trituberculatus</name>
    <name type="common">Swimming crab</name>
    <name type="synonym">Neptunus trituberculatus</name>
    <dbReference type="NCBI Taxonomy" id="210409"/>
    <lineage>
        <taxon>Eukaryota</taxon>
        <taxon>Metazoa</taxon>
        <taxon>Ecdysozoa</taxon>
        <taxon>Arthropoda</taxon>
        <taxon>Crustacea</taxon>
        <taxon>Multicrustacea</taxon>
        <taxon>Malacostraca</taxon>
        <taxon>Eumalacostraca</taxon>
        <taxon>Eucarida</taxon>
        <taxon>Decapoda</taxon>
        <taxon>Pleocyemata</taxon>
        <taxon>Brachyura</taxon>
        <taxon>Eubrachyura</taxon>
        <taxon>Portunoidea</taxon>
        <taxon>Portunidae</taxon>
        <taxon>Portuninae</taxon>
        <taxon>Portunus</taxon>
    </lineage>
</organism>
<comment type="caution">
    <text evidence="2">The sequence shown here is derived from an EMBL/GenBank/DDBJ whole genome shotgun (WGS) entry which is preliminary data.</text>
</comment>
<evidence type="ECO:0000313" key="2">
    <source>
        <dbReference type="EMBL" id="MPC20028.1"/>
    </source>
</evidence>
<sequence>MPATTLTLMKTRDFSTDPSLLASKGTLTVTCSTTRTNGEVMRSTSCVFSNPFKSWRLSLMMAMTSSSSTLLTAVSTSSQPEFWELRFAISRFCLNMNLLYFLWRRRLKFLRLRRPVKMTPSDDFRGVVLAHEEESERSNILSWSAQPLSTEKTSRDCELQEEIPSQLDTAESWHEDRPLDSVSSETFSLCENLWESKSP</sequence>